<dbReference type="PROSITE" id="PS51746">
    <property type="entry name" value="PPM_2"/>
    <property type="match status" value="1"/>
</dbReference>
<sequence>MIRMYGTTDRGKVRTMNQDSLFYGTNANQESIMIVCDGIGGGNAGDVASFMAKEVIAKEFENKEVSKTINQTKEWLRYAIEKANDEVFRASTTNVDYKGMGTTVAGVLFSQNETFIFHCGDSRVYAMYDGELIALTEDHNLASDLVQAGEVSVSQASSHPKGSMLTRALGVWNKVDPSINKIKNNYQSIMVSSDGLHGFVSAALIQSILQQEISIEDKVHELILASNEAGGYDNVTIIVAEKEGA</sequence>
<dbReference type="Gene3D" id="3.60.40.10">
    <property type="entry name" value="PPM-type phosphatase domain"/>
    <property type="match status" value="1"/>
</dbReference>
<evidence type="ECO:0000313" key="3">
    <source>
        <dbReference type="Proteomes" id="UP000294743"/>
    </source>
</evidence>
<dbReference type="SMART" id="SM00332">
    <property type="entry name" value="PP2Cc"/>
    <property type="match status" value="1"/>
</dbReference>
<organism evidence="2 3">
    <name type="scientific">Breznakia blatticola</name>
    <dbReference type="NCBI Taxonomy" id="1754012"/>
    <lineage>
        <taxon>Bacteria</taxon>
        <taxon>Bacillati</taxon>
        <taxon>Bacillota</taxon>
        <taxon>Erysipelotrichia</taxon>
        <taxon>Erysipelotrichales</taxon>
        <taxon>Erysipelotrichaceae</taxon>
        <taxon>Breznakia</taxon>
    </lineage>
</organism>
<dbReference type="InterPro" id="IPR036457">
    <property type="entry name" value="PPM-type-like_dom_sf"/>
</dbReference>
<dbReference type="CDD" id="cd00143">
    <property type="entry name" value="PP2Cc"/>
    <property type="match status" value="1"/>
</dbReference>
<accession>A0A4R7ZG38</accession>
<dbReference type="RefSeq" id="WP_134169767.1">
    <property type="nucleotide sequence ID" value="NZ_SODD01000021.1"/>
</dbReference>
<protein>
    <submittedName>
        <fullName evidence="2">Protein phosphatase</fullName>
    </submittedName>
</protein>
<feature type="domain" description="PPM-type phosphatase" evidence="1">
    <location>
        <begin position="3"/>
        <end position="242"/>
    </location>
</feature>
<reference evidence="2 3" key="1">
    <citation type="submission" date="2019-03" db="EMBL/GenBank/DDBJ databases">
        <title>Genomic Encyclopedia of Type Strains, Phase IV (KMG-IV): sequencing the most valuable type-strain genomes for metagenomic binning, comparative biology and taxonomic classification.</title>
        <authorList>
            <person name="Goeker M."/>
        </authorList>
    </citation>
    <scope>NUCLEOTIDE SEQUENCE [LARGE SCALE GENOMIC DNA]</scope>
    <source>
        <strain evidence="2 3">DSM 28867</strain>
    </source>
</reference>
<dbReference type="NCBIfam" id="NF033484">
    <property type="entry name" value="Stp1_PP2C_phos"/>
    <property type="match status" value="1"/>
</dbReference>
<evidence type="ECO:0000313" key="2">
    <source>
        <dbReference type="EMBL" id="TDW16633.1"/>
    </source>
</evidence>
<dbReference type="InterPro" id="IPR015655">
    <property type="entry name" value="PP2C"/>
</dbReference>
<name>A0A4R7ZG38_9FIRM</name>
<dbReference type="Pfam" id="PF13672">
    <property type="entry name" value="PP2C_2"/>
    <property type="match status" value="1"/>
</dbReference>
<dbReference type="PANTHER" id="PTHR47992">
    <property type="entry name" value="PROTEIN PHOSPHATASE"/>
    <property type="match status" value="1"/>
</dbReference>
<dbReference type="InterPro" id="IPR001932">
    <property type="entry name" value="PPM-type_phosphatase-like_dom"/>
</dbReference>
<comment type="caution">
    <text evidence="2">The sequence shown here is derived from an EMBL/GenBank/DDBJ whole genome shotgun (WGS) entry which is preliminary data.</text>
</comment>
<dbReference type="Proteomes" id="UP000294743">
    <property type="component" value="Unassembled WGS sequence"/>
</dbReference>
<dbReference type="SMART" id="SM00331">
    <property type="entry name" value="PP2C_SIG"/>
    <property type="match status" value="1"/>
</dbReference>
<proteinExistence type="predicted"/>
<gene>
    <name evidence="2" type="ORF">EDD63_12123</name>
</gene>
<keyword evidence="3" id="KW-1185">Reference proteome</keyword>
<dbReference type="AlphaFoldDB" id="A0A4R7ZG38"/>
<dbReference type="EMBL" id="SODD01000021">
    <property type="protein sequence ID" value="TDW16633.1"/>
    <property type="molecule type" value="Genomic_DNA"/>
</dbReference>
<evidence type="ECO:0000259" key="1">
    <source>
        <dbReference type="PROSITE" id="PS51746"/>
    </source>
</evidence>
<dbReference type="GO" id="GO:0004722">
    <property type="term" value="F:protein serine/threonine phosphatase activity"/>
    <property type="evidence" value="ECO:0007669"/>
    <property type="project" value="InterPro"/>
</dbReference>
<dbReference type="OrthoDB" id="9801841at2"/>
<dbReference type="SUPFAM" id="SSF81606">
    <property type="entry name" value="PP2C-like"/>
    <property type="match status" value="1"/>
</dbReference>